<evidence type="ECO:0000313" key="2">
    <source>
        <dbReference type="Proteomes" id="UP000298277"/>
    </source>
</evidence>
<organism evidence="1 2">
    <name type="scientific">Leptospira gomenensis</name>
    <dbReference type="NCBI Taxonomy" id="2484974"/>
    <lineage>
        <taxon>Bacteria</taxon>
        <taxon>Pseudomonadati</taxon>
        <taxon>Spirochaetota</taxon>
        <taxon>Spirochaetia</taxon>
        <taxon>Leptospirales</taxon>
        <taxon>Leptospiraceae</taxon>
        <taxon>Leptospira</taxon>
    </lineage>
</organism>
<protein>
    <submittedName>
        <fullName evidence="1">Uncharacterized protein</fullName>
    </submittedName>
</protein>
<sequence>MLALGMFGGPGSTAEFRLTNTVGLNNARMARSQAYRMIPRGATQLTDLGGEDPENYGDGAGDGFTDNFLTPAAVSMEVCQLVAYKSEANGGPARGAETLENANFTLMKLSSPYMEVSDICSGFTPVALKGGDSTKSSYQLPILALPEEGMEEYDRIGIVLRSFSYYFDPADLPENSYRYVDLILNHPQTPVVQNMMVKRGDVAVKLFSMNSNPLYATTPAMFFPDLYLNPGEMSSFGFSVQLIDIVTGGFLYDNGDANVGFNGINAFEIPGTGFNSEMQKLKFKGPATLEAQDEKTPYVLVVDFTPGTSGENGSSAKLGFDVSVDNVLFWDSNDGNGVYSPQRNVADRTNAVSGTDNLTNAARQNVIFHLPTMLGNSE</sequence>
<comment type="caution">
    <text evidence="1">The sequence shown here is derived from an EMBL/GenBank/DDBJ whole genome shotgun (WGS) entry which is preliminary data.</text>
</comment>
<gene>
    <name evidence="1" type="ORF">EHQ17_00275</name>
</gene>
<dbReference type="Proteomes" id="UP000298277">
    <property type="component" value="Unassembled WGS sequence"/>
</dbReference>
<dbReference type="AlphaFoldDB" id="A0A5F1YGA3"/>
<name>A0A5F1YGA3_9LEPT</name>
<dbReference type="NCBIfam" id="NF047529">
    <property type="entry name" value="SrpA"/>
    <property type="match status" value="1"/>
</dbReference>
<proteinExistence type="predicted"/>
<keyword evidence="2" id="KW-1185">Reference proteome</keyword>
<dbReference type="OrthoDB" id="343526at2"/>
<accession>A0A5F1YGA3</accession>
<dbReference type="EMBL" id="RQFA01000005">
    <property type="protein sequence ID" value="TGK39263.1"/>
    <property type="molecule type" value="Genomic_DNA"/>
</dbReference>
<evidence type="ECO:0000313" key="1">
    <source>
        <dbReference type="EMBL" id="TGK39263.1"/>
    </source>
</evidence>
<reference evidence="1" key="1">
    <citation type="journal article" date="2019" name="PLoS Negl. Trop. Dis.">
        <title>Revisiting the worldwide diversity of Leptospira species in the environment.</title>
        <authorList>
            <person name="Vincent A.T."/>
            <person name="Schiettekatte O."/>
            <person name="Bourhy P."/>
            <person name="Veyrier F.J."/>
            <person name="Picardeau M."/>
        </authorList>
    </citation>
    <scope>NUCLEOTIDE SEQUENCE [LARGE SCALE GENOMIC DNA]</scope>
    <source>
        <strain evidence="1">201800299</strain>
    </source>
</reference>